<feature type="compositionally biased region" description="Basic residues" evidence="2">
    <location>
        <begin position="312"/>
        <end position="329"/>
    </location>
</feature>
<dbReference type="GO" id="GO:0000076">
    <property type="term" value="P:DNA replication checkpoint signaling"/>
    <property type="evidence" value="ECO:0007669"/>
    <property type="project" value="TreeGrafter"/>
</dbReference>
<dbReference type="GO" id="GO:0043111">
    <property type="term" value="P:replication fork arrest"/>
    <property type="evidence" value="ECO:0007669"/>
    <property type="project" value="TreeGrafter"/>
</dbReference>
<proteinExistence type="inferred from homology"/>
<dbReference type="PANTHER" id="PTHR22940:SF4">
    <property type="entry name" value="PROTEIN TIMELESS HOMOLOG"/>
    <property type="match status" value="1"/>
</dbReference>
<comment type="similarity">
    <text evidence="1">Belongs to the timeless family.</text>
</comment>
<accession>A0AAV3ZJW9</accession>
<dbReference type="InterPro" id="IPR044998">
    <property type="entry name" value="Timeless"/>
</dbReference>
<gene>
    <name evidence="4" type="ORF">PoB_002130300</name>
</gene>
<dbReference type="GO" id="GO:0003677">
    <property type="term" value="F:DNA binding"/>
    <property type="evidence" value="ECO:0007669"/>
    <property type="project" value="TreeGrafter"/>
</dbReference>
<sequence length="591" mass="66919">MVCFIIVLNLRDPKPMLKNIVYGPQAQPLQTEDAEDDAEQNEMEEEEMGGMEMSETHFDFNGFIVDFAHIEVLKSYAILLRDFAENSDAVNHCVVKMLHRLCHDLGFVGMLFQASIFKSFSSLINGPYARLPRFKELAKFAGFVVRQFTTVAKINKKIFVDMLFWKTKSEALAITGGYDFSSNSKVKSTWTEDQEDELLGLYEKFKDARDPELDTADLILAELTSNHTRIQVLKELRRQGLIKSAADLKKKGRSHAWSEQEVQELTDAFDLYKDSHHPIADIMTALSNDRSQQNVIKKILELGLVADKAELKKKRKGGAQGRGGRRKKRGGSEDEEDDSEGERLFPTTRRGRRTNQSDESSSGSSEEDDEDDNDEDEAESHTDKTVLECVIKLVEQGYEEPIAWIIRSLRNTAEDRDEGICIPTPIVPLSEENETAMEDESFLVFLRKIGITAPANQQELFWRIPAEFSAADLTTIAKGLELTLSGQLKYADDIQEIVNQRFPKQTVLSNQRRKYRGGGNQKRKEKKHQARAKARENKQNRKPESREGKANSSLERTLENNDDQSSDGKKSLFSDGWGGVGLVAQWLVSPP</sequence>
<evidence type="ECO:0000256" key="1">
    <source>
        <dbReference type="ARBA" id="ARBA00008174"/>
    </source>
</evidence>
<evidence type="ECO:0000313" key="5">
    <source>
        <dbReference type="Proteomes" id="UP000735302"/>
    </source>
</evidence>
<dbReference type="Pfam" id="PF26019">
    <property type="entry name" value="HTH_TIMELESS"/>
    <property type="match status" value="1"/>
</dbReference>
<dbReference type="AlphaFoldDB" id="A0AAV3ZJW9"/>
<feature type="compositionally biased region" description="Basic and acidic residues" evidence="2">
    <location>
        <begin position="533"/>
        <end position="549"/>
    </location>
</feature>
<keyword evidence="5" id="KW-1185">Reference proteome</keyword>
<feature type="region of interest" description="Disordered" evidence="2">
    <location>
        <begin position="312"/>
        <end position="382"/>
    </location>
</feature>
<feature type="domain" description="Timeless C-terminal" evidence="3">
    <location>
        <begin position="391"/>
        <end position="473"/>
    </location>
</feature>
<reference evidence="4 5" key="1">
    <citation type="journal article" date="2021" name="Elife">
        <title>Chloroplast acquisition without the gene transfer in kleptoplastic sea slugs, Plakobranchus ocellatus.</title>
        <authorList>
            <person name="Maeda T."/>
            <person name="Takahashi S."/>
            <person name="Yoshida T."/>
            <person name="Shimamura S."/>
            <person name="Takaki Y."/>
            <person name="Nagai Y."/>
            <person name="Toyoda A."/>
            <person name="Suzuki Y."/>
            <person name="Arimoto A."/>
            <person name="Ishii H."/>
            <person name="Satoh N."/>
            <person name="Nishiyama T."/>
            <person name="Hasebe M."/>
            <person name="Maruyama T."/>
            <person name="Minagawa J."/>
            <person name="Obokata J."/>
            <person name="Shigenobu S."/>
        </authorList>
    </citation>
    <scope>NUCLEOTIDE SEQUENCE [LARGE SCALE GENOMIC DNA]</scope>
</reference>
<evidence type="ECO:0000256" key="2">
    <source>
        <dbReference type="SAM" id="MobiDB-lite"/>
    </source>
</evidence>
<protein>
    <submittedName>
        <fullName evidence="4">Timeless-like protein</fullName>
    </submittedName>
</protein>
<evidence type="ECO:0000259" key="3">
    <source>
        <dbReference type="Pfam" id="PF05029"/>
    </source>
</evidence>
<organism evidence="4 5">
    <name type="scientific">Plakobranchus ocellatus</name>
    <dbReference type="NCBI Taxonomy" id="259542"/>
    <lineage>
        <taxon>Eukaryota</taxon>
        <taxon>Metazoa</taxon>
        <taxon>Spiralia</taxon>
        <taxon>Lophotrochozoa</taxon>
        <taxon>Mollusca</taxon>
        <taxon>Gastropoda</taxon>
        <taxon>Heterobranchia</taxon>
        <taxon>Euthyneura</taxon>
        <taxon>Panpulmonata</taxon>
        <taxon>Sacoglossa</taxon>
        <taxon>Placobranchoidea</taxon>
        <taxon>Plakobranchidae</taxon>
        <taxon>Plakobranchus</taxon>
    </lineage>
</organism>
<dbReference type="Proteomes" id="UP000735302">
    <property type="component" value="Unassembled WGS sequence"/>
</dbReference>
<dbReference type="InterPro" id="IPR007725">
    <property type="entry name" value="TIMELESS_C"/>
</dbReference>
<dbReference type="GO" id="GO:0031298">
    <property type="term" value="C:replication fork protection complex"/>
    <property type="evidence" value="ECO:0007669"/>
    <property type="project" value="TreeGrafter"/>
</dbReference>
<feature type="region of interest" description="Disordered" evidence="2">
    <location>
        <begin position="508"/>
        <end position="577"/>
    </location>
</feature>
<feature type="compositionally biased region" description="Basic residues" evidence="2">
    <location>
        <begin position="511"/>
        <end position="532"/>
    </location>
</feature>
<dbReference type="Pfam" id="PF05029">
    <property type="entry name" value="TIMELESS_C"/>
    <property type="match status" value="1"/>
</dbReference>
<dbReference type="PANTHER" id="PTHR22940">
    <property type="entry name" value="TIMEOUT/TIMELESS-2"/>
    <property type="match status" value="1"/>
</dbReference>
<name>A0AAV3ZJW9_9GAST</name>
<feature type="compositionally biased region" description="Acidic residues" evidence="2">
    <location>
        <begin position="365"/>
        <end position="378"/>
    </location>
</feature>
<evidence type="ECO:0000313" key="4">
    <source>
        <dbReference type="EMBL" id="GFN94797.1"/>
    </source>
</evidence>
<dbReference type="EMBL" id="BLXT01002468">
    <property type="protein sequence ID" value="GFN94797.1"/>
    <property type="molecule type" value="Genomic_DNA"/>
</dbReference>
<comment type="caution">
    <text evidence="4">The sequence shown here is derived from an EMBL/GenBank/DDBJ whole genome shotgun (WGS) entry which is preliminary data.</text>
</comment>
<dbReference type="GO" id="GO:0006281">
    <property type="term" value="P:DNA repair"/>
    <property type="evidence" value="ECO:0007669"/>
    <property type="project" value="TreeGrafter"/>
</dbReference>